<keyword evidence="1" id="KW-1133">Transmembrane helix</keyword>
<organism evidence="2 3">
    <name type="scientific">Clostridium estertheticum</name>
    <dbReference type="NCBI Taxonomy" id="238834"/>
    <lineage>
        <taxon>Bacteria</taxon>
        <taxon>Bacillati</taxon>
        <taxon>Bacillota</taxon>
        <taxon>Clostridia</taxon>
        <taxon>Eubacteriales</taxon>
        <taxon>Clostridiaceae</taxon>
        <taxon>Clostridium</taxon>
    </lineage>
</organism>
<reference evidence="2 3" key="1">
    <citation type="journal article" date="2019" name="Lett. Appl. Microbiol.">
        <title>A case of 'blown pack' spoilage of vacuum-packaged pork likely associated with Clostridium estertheticum in Canada.</title>
        <authorList>
            <person name="Zhang P."/>
            <person name="Ward P."/>
            <person name="McMullen L.M."/>
            <person name="Yang X."/>
        </authorList>
    </citation>
    <scope>NUCLEOTIDE SEQUENCE [LARGE SCALE GENOMIC DNA]</scope>
    <source>
        <strain evidence="2 3">MA19</strain>
    </source>
</reference>
<keyword evidence="1" id="KW-0812">Transmembrane</keyword>
<keyword evidence="1" id="KW-0472">Membrane</keyword>
<comment type="caution">
    <text evidence="2">The sequence shown here is derived from an EMBL/GenBank/DDBJ whole genome shotgun (WGS) entry which is preliminary data.</text>
</comment>
<accession>A0A5N7IU69</accession>
<proteinExistence type="predicted"/>
<evidence type="ECO:0000256" key="1">
    <source>
        <dbReference type="SAM" id="Phobius"/>
    </source>
</evidence>
<evidence type="ECO:0000313" key="2">
    <source>
        <dbReference type="EMBL" id="MPQ64507.1"/>
    </source>
</evidence>
<feature type="transmembrane region" description="Helical" evidence="1">
    <location>
        <begin position="9"/>
        <end position="25"/>
    </location>
</feature>
<sequence length="61" mass="7194">MKSIKAKRIITIIGIMMIVFSWIHYGKLNITVGVLCLVLVLIFMIWRYSDKSETKDYENKK</sequence>
<dbReference type="AlphaFoldDB" id="A0A5N7IU69"/>
<dbReference type="Proteomes" id="UP000342249">
    <property type="component" value="Unassembled WGS sequence"/>
</dbReference>
<name>A0A5N7IU69_9CLOT</name>
<gene>
    <name evidence="2" type="ORF">E4V82_20735</name>
</gene>
<evidence type="ECO:0000313" key="3">
    <source>
        <dbReference type="Proteomes" id="UP000342249"/>
    </source>
</evidence>
<dbReference type="EMBL" id="SPSF01000050">
    <property type="protein sequence ID" value="MPQ64507.1"/>
    <property type="molecule type" value="Genomic_DNA"/>
</dbReference>
<protein>
    <submittedName>
        <fullName evidence="2">Uncharacterized protein</fullName>
    </submittedName>
</protein>
<feature type="transmembrane region" description="Helical" evidence="1">
    <location>
        <begin position="31"/>
        <end position="48"/>
    </location>
</feature>
<dbReference type="RefSeq" id="WP_152753707.1">
    <property type="nucleotide sequence ID" value="NZ_JAHLDO010000024.1"/>
</dbReference>